<dbReference type="PROSITE" id="PS51322">
    <property type="entry name" value="UEV"/>
    <property type="match status" value="1"/>
</dbReference>
<dbReference type="GO" id="GO:0043130">
    <property type="term" value="F:ubiquitin binding"/>
    <property type="evidence" value="ECO:0007669"/>
    <property type="project" value="TreeGrafter"/>
</dbReference>
<evidence type="ECO:0000313" key="2">
    <source>
        <dbReference type="EMBL" id="KAJ8609685.1"/>
    </source>
</evidence>
<dbReference type="AlphaFoldDB" id="A0AAD7UM94"/>
<name>A0AAD7UM94_9STRA</name>
<dbReference type="GO" id="GO:0015031">
    <property type="term" value="P:protein transport"/>
    <property type="evidence" value="ECO:0007669"/>
    <property type="project" value="InterPro"/>
</dbReference>
<gene>
    <name evidence="2" type="ORF">CTAYLR_009385</name>
</gene>
<accession>A0AAD7UM94</accession>
<evidence type="ECO:0000313" key="3">
    <source>
        <dbReference type="Proteomes" id="UP001230188"/>
    </source>
</evidence>
<protein>
    <recommendedName>
        <fullName evidence="1">UEV domain-containing protein</fullName>
    </recommendedName>
</protein>
<dbReference type="Proteomes" id="UP001230188">
    <property type="component" value="Unassembled WGS sequence"/>
</dbReference>
<dbReference type="InterPro" id="IPR052070">
    <property type="entry name" value="ESCRT-I_UEV_domain"/>
</dbReference>
<keyword evidence="3" id="KW-1185">Reference proteome</keyword>
<dbReference type="PANTHER" id="PTHR23306:SF3">
    <property type="entry name" value="TUMOR SUPPRESSOR PROTEIN 101"/>
    <property type="match status" value="1"/>
</dbReference>
<dbReference type="Pfam" id="PF05743">
    <property type="entry name" value="UEV"/>
    <property type="match status" value="1"/>
</dbReference>
<dbReference type="GO" id="GO:0008333">
    <property type="term" value="P:endosome to lysosome transport"/>
    <property type="evidence" value="ECO:0007669"/>
    <property type="project" value="TreeGrafter"/>
</dbReference>
<feature type="domain" description="UEV" evidence="1">
    <location>
        <begin position="7"/>
        <end position="145"/>
    </location>
</feature>
<dbReference type="InterPro" id="IPR016135">
    <property type="entry name" value="UBQ-conjugating_enzyme/RWD"/>
</dbReference>
<evidence type="ECO:0000259" key="1">
    <source>
        <dbReference type="PROSITE" id="PS51322"/>
    </source>
</evidence>
<dbReference type="EMBL" id="JAQMWT010000135">
    <property type="protein sequence ID" value="KAJ8609685.1"/>
    <property type="molecule type" value="Genomic_DNA"/>
</dbReference>
<dbReference type="InterPro" id="IPR008883">
    <property type="entry name" value="UEV_N"/>
</dbReference>
<dbReference type="PANTHER" id="PTHR23306">
    <property type="entry name" value="TUMOR SUSCEPTIBILITY GENE 101 PROTEIN-RELATED"/>
    <property type="match status" value="1"/>
</dbReference>
<dbReference type="SUPFAM" id="SSF54495">
    <property type="entry name" value="UBC-like"/>
    <property type="match status" value="1"/>
</dbReference>
<proteinExistence type="predicted"/>
<comment type="caution">
    <text evidence="2">The sequence shown here is derived from an EMBL/GenBank/DDBJ whole genome shotgun (WGS) entry which is preliminary data.</text>
</comment>
<dbReference type="GO" id="GO:0000813">
    <property type="term" value="C:ESCRT I complex"/>
    <property type="evidence" value="ECO:0007669"/>
    <property type="project" value="TreeGrafter"/>
</dbReference>
<reference evidence="2" key="1">
    <citation type="submission" date="2023-01" db="EMBL/GenBank/DDBJ databases">
        <title>Metagenome sequencing of chrysophaentin producing Chrysophaeum taylorii.</title>
        <authorList>
            <person name="Davison J."/>
            <person name="Bewley C."/>
        </authorList>
    </citation>
    <scope>NUCLEOTIDE SEQUENCE</scope>
    <source>
        <strain evidence="2">NIES-1699</strain>
    </source>
</reference>
<organism evidence="2 3">
    <name type="scientific">Chrysophaeum taylorii</name>
    <dbReference type="NCBI Taxonomy" id="2483200"/>
    <lineage>
        <taxon>Eukaryota</taxon>
        <taxon>Sar</taxon>
        <taxon>Stramenopiles</taxon>
        <taxon>Ochrophyta</taxon>
        <taxon>Pelagophyceae</taxon>
        <taxon>Pelagomonadales</taxon>
        <taxon>Pelagomonadaceae</taxon>
        <taxon>Chrysophaeum</taxon>
    </lineage>
</organism>
<dbReference type="CDD" id="cd11685">
    <property type="entry name" value="UEV_TSG101-like"/>
    <property type="match status" value="1"/>
</dbReference>
<dbReference type="Gene3D" id="3.10.110.10">
    <property type="entry name" value="Ubiquitin Conjugating Enzyme"/>
    <property type="match status" value="1"/>
</dbReference>
<sequence length="154" mass="17114">MAPGYAFDQELDRVLGAIPTGDAFRVRQDVLALVKTDLVEVRPRITTPGDSPALSLYGTLGIRYHAEQYNIPIELSLSRYPHIAPACFVRPTAEMMIRQNHRNVDPTGRIDLPYLRDWNPASNLVELCTIASSVFSSKPPLFAKPDEPPSRAPT</sequence>